<dbReference type="AlphaFoldDB" id="A0AA51NCA9"/>
<keyword evidence="2" id="KW-1185">Reference proteome</keyword>
<dbReference type="KEGG" id="msaa:QYS49_34215"/>
<dbReference type="RefSeq" id="WP_308350851.1">
    <property type="nucleotide sequence ID" value="NZ_CP129971.1"/>
</dbReference>
<reference evidence="1 2" key="1">
    <citation type="submission" date="2023-08" db="EMBL/GenBank/DDBJ databases">
        <title>Comparative genomics and taxonomic characterization of three novel marine species of genus Marivirga.</title>
        <authorList>
            <person name="Muhammad N."/>
            <person name="Kim S.-G."/>
        </authorList>
    </citation>
    <scope>NUCLEOTIDE SEQUENCE [LARGE SCALE GENOMIC DNA]</scope>
    <source>
        <strain evidence="1 2">BDSF4-3</strain>
    </source>
</reference>
<dbReference type="Proteomes" id="UP001230496">
    <property type="component" value="Chromosome"/>
</dbReference>
<proteinExistence type="predicted"/>
<accession>A0AA51NCA9</accession>
<protein>
    <recommendedName>
        <fullName evidence="3">Carboxypeptidase-like regulatory domain-containing protein</fullName>
    </recommendedName>
</protein>
<evidence type="ECO:0000313" key="2">
    <source>
        <dbReference type="Proteomes" id="UP001230496"/>
    </source>
</evidence>
<gene>
    <name evidence="1" type="ORF">QYS49_34215</name>
</gene>
<evidence type="ECO:0008006" key="3">
    <source>
        <dbReference type="Google" id="ProtNLM"/>
    </source>
</evidence>
<name>A0AA51NCA9_9BACT</name>
<evidence type="ECO:0000313" key="1">
    <source>
        <dbReference type="EMBL" id="WMN12649.1"/>
    </source>
</evidence>
<dbReference type="EMBL" id="CP129971">
    <property type="protein sequence ID" value="WMN12649.1"/>
    <property type="molecule type" value="Genomic_DNA"/>
</dbReference>
<sequence>MKPFISLLISSLLLILLSSESLFSQKIDLKIQAFGTKEAIPYAHARIVGSNTGGVANAEGILQLLISDKQNDNKVLFSAVGFQPLEVPVAQLINKKTVFLKEAVIALDQITVRYVDQAKKLVSKAIDNISVNYPSDNQFLYGFYRESAFADTSYQQVYYQLEAYTKTLKTSYSENTSNGHVLIEKGRLKKSQLNDSLFVKFYSGPHLPHRMDYIKKRISVFDRKKMDQFEFEILDTLMYQGKKLFEVGYTGRNKGIGYNKIYIQDSTYAITKLIFVKKFNEEDDPFSLFNSKNERIKNDITVEYVPRKKEWILGRITYETAFKNEDNKEAYVVAEYATQTCENTTENSIPYENRFFYRDITYDFVSSMDSSFWQQQSILIPEKSSPYLFNDSVNFDLKKSKLDKKLDIFRKFTSSVYIGYRLINFQSREVDITIDELTYSGNYNQPNDYSIVFGNSIAYNFRNNWYVDLKMHSSISNSKYNSVNSGVYYQKNLNPGGRPFHLTTGFSLQYNNYNSHLSKVNSSSDFKIGYKKFNSSEIDIFASTREFALSPFVQIGLDINPQIKIFTGFSHPVSIIQNEGVLIKEKGDLINQKKFIRSSNIPFNEISNTPFKNYLFTIGGSFRL</sequence>
<organism evidence="1 2">
    <name type="scientific">Marivirga salinarum</name>
    <dbReference type="NCBI Taxonomy" id="3059078"/>
    <lineage>
        <taxon>Bacteria</taxon>
        <taxon>Pseudomonadati</taxon>
        <taxon>Bacteroidota</taxon>
        <taxon>Cytophagia</taxon>
        <taxon>Cytophagales</taxon>
        <taxon>Marivirgaceae</taxon>
        <taxon>Marivirga</taxon>
    </lineage>
</organism>